<feature type="region of interest" description="Disordered" evidence="1">
    <location>
        <begin position="112"/>
        <end position="134"/>
    </location>
</feature>
<evidence type="ECO:0000313" key="3">
    <source>
        <dbReference type="Proteomes" id="UP000824469"/>
    </source>
</evidence>
<accession>A0AA38GYB1</accession>
<dbReference type="AlphaFoldDB" id="A0AA38GYB1"/>
<protein>
    <submittedName>
        <fullName evidence="2">Uncharacterized protein</fullName>
    </submittedName>
</protein>
<feature type="non-terminal residue" evidence="2">
    <location>
        <position position="279"/>
    </location>
</feature>
<feature type="compositionally biased region" description="Low complexity" evidence="1">
    <location>
        <begin position="112"/>
        <end position="133"/>
    </location>
</feature>
<comment type="caution">
    <text evidence="2">The sequence shown here is derived from an EMBL/GenBank/DDBJ whole genome shotgun (WGS) entry which is preliminary data.</text>
</comment>
<organism evidence="2 3">
    <name type="scientific">Taxus chinensis</name>
    <name type="common">Chinese yew</name>
    <name type="synonym">Taxus wallichiana var. chinensis</name>
    <dbReference type="NCBI Taxonomy" id="29808"/>
    <lineage>
        <taxon>Eukaryota</taxon>
        <taxon>Viridiplantae</taxon>
        <taxon>Streptophyta</taxon>
        <taxon>Embryophyta</taxon>
        <taxon>Tracheophyta</taxon>
        <taxon>Spermatophyta</taxon>
        <taxon>Pinopsida</taxon>
        <taxon>Pinidae</taxon>
        <taxon>Conifers II</taxon>
        <taxon>Cupressales</taxon>
        <taxon>Taxaceae</taxon>
        <taxon>Taxus</taxon>
    </lineage>
</organism>
<dbReference type="Proteomes" id="UP000824469">
    <property type="component" value="Unassembled WGS sequence"/>
</dbReference>
<sequence>MRILGSIKEEEDTKAIKWEDIRTIKEAAIRIIKEEIMGTKAIKRKDLLLVTGVEKKVMLRDNAQNHNLIIVTFVTSKTLVPFRSISTSSLKNSWLDKIKGYIPGLKKKELQPAAAPSASPSATPSTTPSAPSSFSLDNYADELQRARKMGNLAQFVKGRGSEVTMSQAIEKQEAIIRVLATYDLTGEHLEAKHKADAAKRCNCTMVDVENALSKFTWAKAAQKKIDKLKEEGKPMPKSLAEVQQLIGSSPIDIANSSLAKSGQISRNANCPCGSKKKFK</sequence>
<reference evidence="2 3" key="1">
    <citation type="journal article" date="2021" name="Nat. Plants">
        <title>The Taxus genome provides insights into paclitaxel biosynthesis.</title>
        <authorList>
            <person name="Xiong X."/>
            <person name="Gou J."/>
            <person name="Liao Q."/>
            <person name="Li Y."/>
            <person name="Zhou Q."/>
            <person name="Bi G."/>
            <person name="Li C."/>
            <person name="Du R."/>
            <person name="Wang X."/>
            <person name="Sun T."/>
            <person name="Guo L."/>
            <person name="Liang H."/>
            <person name="Lu P."/>
            <person name="Wu Y."/>
            <person name="Zhang Z."/>
            <person name="Ro D.K."/>
            <person name="Shang Y."/>
            <person name="Huang S."/>
            <person name="Yan J."/>
        </authorList>
    </citation>
    <scope>NUCLEOTIDE SEQUENCE [LARGE SCALE GENOMIC DNA]</scope>
    <source>
        <strain evidence="2">Ta-2019</strain>
    </source>
</reference>
<dbReference type="OMA" id="INASKHC"/>
<keyword evidence="3" id="KW-1185">Reference proteome</keyword>
<name>A0AA38GYB1_TAXCH</name>
<dbReference type="PANTHER" id="PTHR36750:SF1">
    <property type="entry name" value="SEC-C MOTIF PROTEIN"/>
    <property type="match status" value="1"/>
</dbReference>
<evidence type="ECO:0000313" key="2">
    <source>
        <dbReference type="EMBL" id="KAH9328755.1"/>
    </source>
</evidence>
<proteinExistence type="predicted"/>
<dbReference type="EMBL" id="JAHRHJ020000001">
    <property type="protein sequence ID" value="KAH9328755.1"/>
    <property type="molecule type" value="Genomic_DNA"/>
</dbReference>
<gene>
    <name evidence="2" type="ORF">KI387_000863</name>
</gene>
<dbReference type="PANTHER" id="PTHR36750">
    <property type="entry name" value="SEC-C MOTIF PROTEIN"/>
    <property type="match status" value="1"/>
</dbReference>
<evidence type="ECO:0000256" key="1">
    <source>
        <dbReference type="SAM" id="MobiDB-lite"/>
    </source>
</evidence>